<proteinExistence type="predicted"/>
<sequence>MPLPSVHFGVLKTFLLNITTAPLI</sequence>
<protein>
    <submittedName>
        <fullName evidence="1">Uncharacterized protein</fullName>
    </submittedName>
</protein>
<organism evidence="1">
    <name type="scientific">Anguilla anguilla</name>
    <name type="common">European freshwater eel</name>
    <name type="synonym">Muraena anguilla</name>
    <dbReference type="NCBI Taxonomy" id="7936"/>
    <lineage>
        <taxon>Eukaryota</taxon>
        <taxon>Metazoa</taxon>
        <taxon>Chordata</taxon>
        <taxon>Craniata</taxon>
        <taxon>Vertebrata</taxon>
        <taxon>Euteleostomi</taxon>
        <taxon>Actinopterygii</taxon>
        <taxon>Neopterygii</taxon>
        <taxon>Teleostei</taxon>
        <taxon>Anguilliformes</taxon>
        <taxon>Anguillidae</taxon>
        <taxon>Anguilla</taxon>
    </lineage>
</organism>
<dbReference type="AlphaFoldDB" id="A0A0E9UW27"/>
<reference evidence="1" key="2">
    <citation type="journal article" date="2015" name="Fish Shellfish Immunol.">
        <title>Early steps in the European eel (Anguilla anguilla)-Vibrio vulnificus interaction in the gills: Role of the RtxA13 toxin.</title>
        <authorList>
            <person name="Callol A."/>
            <person name="Pajuelo D."/>
            <person name="Ebbesson L."/>
            <person name="Teles M."/>
            <person name="MacKenzie S."/>
            <person name="Amaro C."/>
        </authorList>
    </citation>
    <scope>NUCLEOTIDE SEQUENCE</scope>
</reference>
<accession>A0A0E9UW27</accession>
<evidence type="ECO:0000313" key="1">
    <source>
        <dbReference type="EMBL" id="JAH70084.1"/>
    </source>
</evidence>
<name>A0A0E9UW27_ANGAN</name>
<reference evidence="1" key="1">
    <citation type="submission" date="2014-11" db="EMBL/GenBank/DDBJ databases">
        <authorList>
            <person name="Amaro Gonzalez C."/>
        </authorList>
    </citation>
    <scope>NUCLEOTIDE SEQUENCE</scope>
</reference>
<dbReference type="EMBL" id="GBXM01038493">
    <property type="protein sequence ID" value="JAH70084.1"/>
    <property type="molecule type" value="Transcribed_RNA"/>
</dbReference>